<sequence>MNRDARPVREARLSPREVVNGHLVVAARLKYEHRLVQCGRGETRYEPGSGEQVGSNRAQ</sequence>
<gene>
    <name evidence="1" type="ORF">SAMN04489832_1473</name>
</gene>
<evidence type="ECO:0000313" key="2">
    <source>
        <dbReference type="Proteomes" id="UP000185124"/>
    </source>
</evidence>
<name>A0A1N5VAX2_9ACTN</name>
<dbReference type="EMBL" id="FSQT01000001">
    <property type="protein sequence ID" value="SIM69678.1"/>
    <property type="molecule type" value="Genomic_DNA"/>
</dbReference>
<dbReference type="Proteomes" id="UP000185124">
    <property type="component" value="Unassembled WGS sequence"/>
</dbReference>
<protein>
    <submittedName>
        <fullName evidence="1">Uncharacterized protein</fullName>
    </submittedName>
</protein>
<proteinExistence type="predicted"/>
<keyword evidence="2" id="KW-1185">Reference proteome</keyword>
<evidence type="ECO:0000313" key="1">
    <source>
        <dbReference type="EMBL" id="SIM69678.1"/>
    </source>
</evidence>
<organism evidence="1 2">
    <name type="scientific">Micromonospora cremea</name>
    <dbReference type="NCBI Taxonomy" id="709881"/>
    <lineage>
        <taxon>Bacteria</taxon>
        <taxon>Bacillati</taxon>
        <taxon>Actinomycetota</taxon>
        <taxon>Actinomycetes</taxon>
        <taxon>Micromonosporales</taxon>
        <taxon>Micromonosporaceae</taxon>
        <taxon>Micromonospora</taxon>
    </lineage>
</organism>
<accession>A0A1N5VAX2</accession>
<reference evidence="2" key="1">
    <citation type="submission" date="2016-12" db="EMBL/GenBank/DDBJ databases">
        <authorList>
            <person name="Varghese N."/>
            <person name="Submissions S."/>
        </authorList>
    </citation>
    <scope>NUCLEOTIDE SEQUENCE [LARGE SCALE GENOMIC DNA]</scope>
    <source>
        <strain evidence="2">DSM 45599</strain>
    </source>
</reference>
<dbReference type="AlphaFoldDB" id="A0A1N5VAX2"/>